<proteinExistence type="inferred from homology"/>
<dbReference type="PANTHER" id="PTHR12266">
    <property type="entry name" value="NA+/CA2+ K+ INDEPENDENT EXCHANGER"/>
    <property type="match status" value="1"/>
</dbReference>
<dbReference type="GO" id="GO:0006813">
    <property type="term" value="P:potassium ion transport"/>
    <property type="evidence" value="ECO:0007669"/>
    <property type="project" value="UniProtKB-KW"/>
</dbReference>
<evidence type="ECO:0000313" key="15">
    <source>
        <dbReference type="Proteomes" id="UP001604277"/>
    </source>
</evidence>
<evidence type="ECO:0000259" key="13">
    <source>
        <dbReference type="Pfam" id="PF01699"/>
    </source>
</evidence>
<dbReference type="GO" id="GO:0016020">
    <property type="term" value="C:membrane"/>
    <property type="evidence" value="ECO:0007669"/>
    <property type="project" value="UniProtKB-SubCell"/>
</dbReference>
<keyword evidence="10" id="KW-0739">Sodium transport</keyword>
<evidence type="ECO:0000256" key="9">
    <source>
        <dbReference type="ARBA" id="ARBA00023136"/>
    </source>
</evidence>
<evidence type="ECO:0000256" key="5">
    <source>
        <dbReference type="ARBA" id="ARBA00022692"/>
    </source>
</evidence>
<keyword evidence="2" id="KW-0813">Transport</keyword>
<evidence type="ECO:0000256" key="12">
    <source>
        <dbReference type="SAM" id="Phobius"/>
    </source>
</evidence>
<dbReference type="InterPro" id="IPR051359">
    <property type="entry name" value="CaCA_antiporter"/>
</dbReference>
<dbReference type="Pfam" id="PF01699">
    <property type="entry name" value="Na_Ca_ex"/>
    <property type="match status" value="1"/>
</dbReference>
<keyword evidence="3" id="KW-0050">Antiport</keyword>
<keyword evidence="10" id="KW-0406">Ion transport</keyword>
<dbReference type="InterPro" id="IPR004837">
    <property type="entry name" value="NaCa_Exmemb"/>
</dbReference>
<organism evidence="14 15">
    <name type="scientific">Forsythia ovata</name>
    <dbReference type="NCBI Taxonomy" id="205694"/>
    <lineage>
        <taxon>Eukaryota</taxon>
        <taxon>Viridiplantae</taxon>
        <taxon>Streptophyta</taxon>
        <taxon>Embryophyta</taxon>
        <taxon>Tracheophyta</taxon>
        <taxon>Spermatophyta</taxon>
        <taxon>Magnoliopsida</taxon>
        <taxon>eudicotyledons</taxon>
        <taxon>Gunneridae</taxon>
        <taxon>Pentapetalae</taxon>
        <taxon>asterids</taxon>
        <taxon>lamiids</taxon>
        <taxon>Lamiales</taxon>
        <taxon>Oleaceae</taxon>
        <taxon>Forsythieae</taxon>
        <taxon>Forsythia</taxon>
    </lineage>
</organism>
<evidence type="ECO:0000256" key="6">
    <source>
        <dbReference type="ARBA" id="ARBA00022958"/>
    </source>
</evidence>
<evidence type="ECO:0000256" key="8">
    <source>
        <dbReference type="ARBA" id="ARBA00023053"/>
    </source>
</evidence>
<name>A0ABD1PEP3_9LAMI</name>
<gene>
    <name evidence="14" type="ORF">Fot_53613</name>
</gene>
<keyword evidence="8" id="KW-0915">Sodium</keyword>
<keyword evidence="4" id="KW-0633">Potassium transport</keyword>
<comment type="caution">
    <text evidence="14">The sequence shown here is derived from an EMBL/GenBank/DDBJ whole genome shotgun (WGS) entry which is preliminary data.</text>
</comment>
<dbReference type="InterPro" id="IPR044880">
    <property type="entry name" value="NCX_ion-bd_dom_sf"/>
</dbReference>
<accession>A0ABD1PEP3</accession>
<evidence type="ECO:0000313" key="14">
    <source>
        <dbReference type="EMBL" id="KAL2462376.1"/>
    </source>
</evidence>
<comment type="subcellular location">
    <subcellularLocation>
        <location evidence="1">Membrane</location>
        <topology evidence="1">Multi-pass membrane protein</topology>
    </subcellularLocation>
</comment>
<dbReference type="PANTHER" id="PTHR12266:SF0">
    <property type="entry name" value="MITOCHONDRIAL SODIUM_CALCIUM EXCHANGER PROTEIN"/>
    <property type="match status" value="1"/>
</dbReference>
<reference evidence="15" key="1">
    <citation type="submission" date="2024-07" db="EMBL/GenBank/DDBJ databases">
        <title>Two chromosome-level genome assemblies of Korean endemic species Abeliophyllum distichum and Forsythia ovata (Oleaceae).</title>
        <authorList>
            <person name="Jang H."/>
        </authorList>
    </citation>
    <scope>NUCLEOTIDE SEQUENCE [LARGE SCALE GENOMIC DNA]</scope>
</reference>
<feature type="transmembrane region" description="Helical" evidence="12">
    <location>
        <begin position="118"/>
        <end position="142"/>
    </location>
</feature>
<dbReference type="AlphaFoldDB" id="A0ABD1PEP3"/>
<keyword evidence="6" id="KW-0630">Potassium</keyword>
<keyword evidence="15" id="KW-1185">Reference proteome</keyword>
<evidence type="ECO:0000256" key="11">
    <source>
        <dbReference type="ARBA" id="ARBA00038187"/>
    </source>
</evidence>
<sequence length="242" mass="26857">MAFGFIRTRLKAMRVAVNSWKLKHIARQAGFFDYIKFNYCNCNESSWEFVLLGLWLAALFYLLGNTAADYFCSSLEKLSSLLKFSPTVVGVVLLPLGNGAPDVFSSTAAFVGTGASDVGLNCVLGGALFVTYVVVGTVFLFVSDQHVQVQRLKLDVVTPLLPVKGSVFTLGTQEDESIYISLLYIENESDGFYLHSSLPQWMWASNVATYSNQVPKIPDGEKSFWGWSDDGIEIEVHVLYWS</sequence>
<feature type="domain" description="Sodium/calcium exchanger membrane region" evidence="13">
    <location>
        <begin position="53"/>
        <end position="156"/>
    </location>
</feature>
<dbReference type="Proteomes" id="UP001604277">
    <property type="component" value="Unassembled WGS sequence"/>
</dbReference>
<keyword evidence="9 12" id="KW-0472">Membrane</keyword>
<comment type="similarity">
    <text evidence="11">Belongs to the Ca(2+):cation antiporter (CaCA) (TC 2.A.19) family. Cation/calcium exchanger (CCX) subfamily.</text>
</comment>
<evidence type="ECO:0000256" key="4">
    <source>
        <dbReference type="ARBA" id="ARBA00022538"/>
    </source>
</evidence>
<dbReference type="EMBL" id="JBFOLJ010000020">
    <property type="protein sequence ID" value="KAL2462376.1"/>
    <property type="molecule type" value="Genomic_DNA"/>
</dbReference>
<evidence type="ECO:0000256" key="7">
    <source>
        <dbReference type="ARBA" id="ARBA00022989"/>
    </source>
</evidence>
<evidence type="ECO:0000256" key="2">
    <source>
        <dbReference type="ARBA" id="ARBA00022448"/>
    </source>
</evidence>
<evidence type="ECO:0000256" key="10">
    <source>
        <dbReference type="ARBA" id="ARBA00023201"/>
    </source>
</evidence>
<keyword evidence="7 12" id="KW-1133">Transmembrane helix</keyword>
<protein>
    <submittedName>
        <fullName evidence="14">Cation/calcium exchanger 4</fullName>
    </submittedName>
</protein>
<evidence type="ECO:0000256" key="1">
    <source>
        <dbReference type="ARBA" id="ARBA00004141"/>
    </source>
</evidence>
<feature type="transmembrane region" description="Helical" evidence="12">
    <location>
        <begin position="49"/>
        <end position="68"/>
    </location>
</feature>
<evidence type="ECO:0000256" key="3">
    <source>
        <dbReference type="ARBA" id="ARBA00022449"/>
    </source>
</evidence>
<dbReference type="Gene3D" id="1.20.1420.30">
    <property type="entry name" value="NCX, central ion-binding region"/>
    <property type="match status" value="1"/>
</dbReference>
<dbReference type="GO" id="GO:0006814">
    <property type="term" value="P:sodium ion transport"/>
    <property type="evidence" value="ECO:0007669"/>
    <property type="project" value="UniProtKB-KW"/>
</dbReference>
<dbReference type="GO" id="GO:0015297">
    <property type="term" value="F:antiporter activity"/>
    <property type="evidence" value="ECO:0007669"/>
    <property type="project" value="UniProtKB-KW"/>
</dbReference>
<keyword evidence="5 12" id="KW-0812">Transmembrane</keyword>